<feature type="domain" description="TonB-dependent transporter Oar-like beta-barrel" evidence="7">
    <location>
        <begin position="250"/>
        <end position="1069"/>
    </location>
</feature>
<proteinExistence type="predicted"/>
<name>A0A7G8BKR9_9BACT</name>
<evidence type="ECO:0000313" key="8">
    <source>
        <dbReference type="EMBL" id="QNI33139.1"/>
    </source>
</evidence>
<dbReference type="GO" id="GO:0015344">
    <property type="term" value="F:siderophore uptake transmembrane transporter activity"/>
    <property type="evidence" value="ECO:0007669"/>
    <property type="project" value="TreeGrafter"/>
</dbReference>
<evidence type="ECO:0000313" key="9">
    <source>
        <dbReference type="Proteomes" id="UP000515312"/>
    </source>
</evidence>
<evidence type="ECO:0000256" key="1">
    <source>
        <dbReference type="ARBA" id="ARBA00004571"/>
    </source>
</evidence>
<keyword evidence="5" id="KW-0472">Membrane</keyword>
<dbReference type="EMBL" id="CP060394">
    <property type="protein sequence ID" value="QNI33139.1"/>
    <property type="molecule type" value="Genomic_DNA"/>
</dbReference>
<dbReference type="SUPFAM" id="SSF49464">
    <property type="entry name" value="Carboxypeptidase regulatory domain-like"/>
    <property type="match status" value="1"/>
</dbReference>
<dbReference type="PANTHER" id="PTHR30069:SF46">
    <property type="entry name" value="OAR PROTEIN"/>
    <property type="match status" value="1"/>
</dbReference>
<evidence type="ECO:0000256" key="5">
    <source>
        <dbReference type="ARBA" id="ARBA00023136"/>
    </source>
</evidence>
<keyword evidence="4" id="KW-0812">Transmembrane</keyword>
<dbReference type="InterPro" id="IPR036942">
    <property type="entry name" value="Beta-barrel_TonB_sf"/>
</dbReference>
<dbReference type="InterPro" id="IPR057601">
    <property type="entry name" value="Oar-like_b-barrel"/>
</dbReference>
<evidence type="ECO:0000256" key="2">
    <source>
        <dbReference type="ARBA" id="ARBA00022448"/>
    </source>
</evidence>
<gene>
    <name evidence="8" type="ORF">H7849_03955</name>
</gene>
<protein>
    <submittedName>
        <fullName evidence="8">TonB-dependent receptor</fullName>
    </submittedName>
</protein>
<dbReference type="SUPFAM" id="SSF56935">
    <property type="entry name" value="Porins"/>
    <property type="match status" value="1"/>
</dbReference>
<reference evidence="8 9" key="1">
    <citation type="submission" date="2020-08" db="EMBL/GenBank/DDBJ databases">
        <title>Edaphobacter telluris sp. nov. and Acidobacterium dinghuensis sp. nov., two acidobacteria isolated from forest soil.</title>
        <authorList>
            <person name="Fu J."/>
            <person name="Qiu L."/>
        </authorList>
    </citation>
    <scope>NUCLEOTIDE SEQUENCE [LARGE SCALE GENOMIC DNA]</scope>
    <source>
        <strain evidence="8">4Y35</strain>
    </source>
</reference>
<keyword evidence="8" id="KW-0675">Receptor</keyword>
<dbReference type="RefSeq" id="WP_186744316.1">
    <property type="nucleotide sequence ID" value="NZ_CP060394.1"/>
</dbReference>
<keyword evidence="3" id="KW-1134">Transmembrane beta strand</keyword>
<dbReference type="Proteomes" id="UP000515312">
    <property type="component" value="Chromosome"/>
</dbReference>
<evidence type="ECO:0000256" key="4">
    <source>
        <dbReference type="ARBA" id="ARBA00022692"/>
    </source>
</evidence>
<evidence type="ECO:0000256" key="3">
    <source>
        <dbReference type="ARBA" id="ARBA00022452"/>
    </source>
</evidence>
<accession>A0A7G8BKR9</accession>
<dbReference type="Pfam" id="PF13620">
    <property type="entry name" value="CarboxypepD_reg"/>
    <property type="match status" value="1"/>
</dbReference>
<keyword evidence="2" id="KW-0813">Transport</keyword>
<dbReference type="GO" id="GO:0009279">
    <property type="term" value="C:cell outer membrane"/>
    <property type="evidence" value="ECO:0007669"/>
    <property type="project" value="UniProtKB-SubCell"/>
</dbReference>
<dbReference type="InterPro" id="IPR039426">
    <property type="entry name" value="TonB-dep_rcpt-like"/>
</dbReference>
<comment type="subcellular location">
    <subcellularLocation>
        <location evidence="1">Cell outer membrane</location>
        <topology evidence="1">Multi-pass membrane protein</topology>
    </subcellularLocation>
</comment>
<dbReference type="InterPro" id="IPR008969">
    <property type="entry name" value="CarboxyPept-like_regulatory"/>
</dbReference>
<dbReference type="AlphaFoldDB" id="A0A7G8BKR9"/>
<evidence type="ECO:0000256" key="6">
    <source>
        <dbReference type="ARBA" id="ARBA00023237"/>
    </source>
</evidence>
<dbReference type="Pfam" id="PF25183">
    <property type="entry name" value="OMP_b-brl_4"/>
    <property type="match status" value="1"/>
</dbReference>
<dbReference type="PANTHER" id="PTHR30069">
    <property type="entry name" value="TONB-DEPENDENT OUTER MEMBRANE RECEPTOR"/>
    <property type="match status" value="1"/>
</dbReference>
<evidence type="ECO:0000259" key="7">
    <source>
        <dbReference type="Pfam" id="PF25183"/>
    </source>
</evidence>
<keyword evidence="9" id="KW-1185">Reference proteome</keyword>
<dbReference type="KEGG" id="adin:H7849_03955"/>
<dbReference type="Gene3D" id="2.40.170.20">
    <property type="entry name" value="TonB-dependent receptor, beta-barrel domain"/>
    <property type="match status" value="1"/>
</dbReference>
<dbReference type="Gene3D" id="2.60.40.1120">
    <property type="entry name" value="Carboxypeptidase-like, regulatory domain"/>
    <property type="match status" value="1"/>
</dbReference>
<dbReference type="GO" id="GO:0044718">
    <property type="term" value="P:siderophore transmembrane transport"/>
    <property type="evidence" value="ECO:0007669"/>
    <property type="project" value="TreeGrafter"/>
</dbReference>
<sequence length="1095" mass="116958">MLIRMTRWLQCLAIIMAAWALWILPGNAQTFRGGINGIVTDSSGAAVSGANVQAVNNDTRQLHQTVSSSAGEFTFEDIPLGSYTITVSAVGFQTVKTTNVPVSAGAVYNLPVKVSPASANTTVEVMASALALETTSPTQTSTIAARSMQDVPLNARDFTQLIALTPGFAGYSANGTDGSLNGTRANQINWQIDGVDNNDAWHNIPAVNQSGVSGIAGVILPIDAIESFSVQTQSAPEAGRNPGGTVNLGLKSGTNLFHGTAYYFNRNEFFGAGSPFQDTKQKVRNYNVGGSVGGPILRDKLFFFGAFEKQDFVIGLSGRSTQPSTAYQALAEALLTEHNVPINSATQNLLNTMWPASALTGPAAPNNYASSDPENGYSYNGLFKLDYNINDHNSLSFHWFSGEGNSAAPAGSDLLWYYQTAPTHIQNYAIVVNSQLSPSITNQVLVGVNYFNQVFLDLNTDFDPISLGFNTGAPIFGAPNIRLGASSTPSSQLGEIGVTPPLGRNDITGHLTDALSWTVGAHQFRFGGEFRQVQLDEFYHTDERGSFTFSGTQGPWATNPTPSDLNADPNTLILADFLGGYLYKGTIARGDPERQVFVNTFSLFGQDAWQLSHRLNLNYGIRYDYEGPLHNGNKDLSVFVPSKGGIVFQGAGIGSVYPAIYTSVSPRVGFAWQPTEPSNIVIRGGVGLFFDTPNLNIFLSQNPGNGGAVGLQGNPAGPSPVLTLSSPFAQTQIPYVPGQLLAPIAADPATGCVVTPSNVSPCGLFSVNQNLRNPHDVNYSLNIQKGFGSKVVAQLGYVGATGRKLILLRDINQPALNAAGSNVDPYTQQISRPYAAAFPVYGAINEAASVGDSNYNSLQAVLRIQSWHGLSTQASYTWSHSLDEGTQWRNVLPQDSTNIRGDYGNSDYDVRNTFSTYVTYEVPGSSTGPHWLTHGWQLNSLISLHGGTPFTVYSSSDNSGTGEGFQRATQVISDPYAGVSHSFANKQVTWINPNAFTDGPSGTFVGTSRRNQLFGPGFEDVDFSVFKTGSIGERVKVQIRVETFNLFNRKNFAPPSNTVGSGLGIVSDTIGDYNGAPGIGPGEPFNTQLGAKIIF</sequence>
<organism evidence="8 9">
    <name type="scientific">Alloacidobacterium dinghuense</name>
    <dbReference type="NCBI Taxonomy" id="2763107"/>
    <lineage>
        <taxon>Bacteria</taxon>
        <taxon>Pseudomonadati</taxon>
        <taxon>Acidobacteriota</taxon>
        <taxon>Terriglobia</taxon>
        <taxon>Terriglobales</taxon>
        <taxon>Acidobacteriaceae</taxon>
        <taxon>Alloacidobacterium</taxon>
    </lineage>
</organism>
<keyword evidence="6" id="KW-0998">Cell outer membrane</keyword>